<dbReference type="Gene3D" id="3.40.140.70">
    <property type="entry name" value="Ubiquitin-like modifier-activating enzyme ATG7 N-terminal domain"/>
    <property type="match status" value="1"/>
</dbReference>
<proteinExistence type="inferred from homology"/>
<comment type="subunit">
    <text evidence="2 10">Homodimer.</text>
</comment>
<dbReference type="NCBIfam" id="TIGR01381">
    <property type="entry name" value="E1_like_apg7"/>
    <property type="match status" value="1"/>
</dbReference>
<dbReference type="FunFam" id="3.40.140.70:FF:000001">
    <property type="entry name" value="Ubiquitin-like modifier-activating enzyme atg7"/>
    <property type="match status" value="1"/>
</dbReference>
<evidence type="ECO:0000259" key="13">
    <source>
        <dbReference type="Pfam" id="PF16420"/>
    </source>
</evidence>
<keyword evidence="6 10" id="KW-0833">Ubl conjugation pathway</keyword>
<comment type="similarity">
    <text evidence="1 10">Belongs to the ATG7 family.</text>
</comment>
<protein>
    <recommendedName>
        <fullName evidence="3 10">Ubiquitin-like modifier-activating enzyme ATG7</fullName>
    </recommendedName>
    <alternativeName>
        <fullName evidence="10">Autophagy-related protein 7</fullName>
    </alternativeName>
</protein>
<keyword evidence="15" id="KW-1185">Reference proteome</keyword>
<accession>A0A3B0J2E3</accession>
<keyword evidence="7 10" id="KW-0653">Protein transport</keyword>
<dbReference type="InterPro" id="IPR000594">
    <property type="entry name" value="ThiF_NAD_FAD-bd"/>
</dbReference>
<evidence type="ECO:0000256" key="11">
    <source>
        <dbReference type="SAM" id="Phobius"/>
    </source>
</evidence>
<evidence type="ECO:0000256" key="1">
    <source>
        <dbReference type="ARBA" id="ARBA00010931"/>
    </source>
</evidence>
<comment type="function">
    <text evidence="10">E1-like activating enzyme involved in the 2 ubiquitin-like systems required for autophagy.</text>
</comment>
<dbReference type="PANTHER" id="PTHR10953">
    <property type="entry name" value="UBIQUITIN-ACTIVATING ENZYME E1"/>
    <property type="match status" value="1"/>
</dbReference>
<comment type="subcellular location">
    <subcellularLocation>
        <location evidence="10">Cytoplasm</location>
    </subcellularLocation>
    <subcellularLocation>
        <location evidence="10">Preautophagosomal structure</location>
    </subcellularLocation>
</comment>
<dbReference type="CDD" id="cd01486">
    <property type="entry name" value="Apg7"/>
    <property type="match status" value="1"/>
</dbReference>
<dbReference type="InterPro" id="IPR042523">
    <property type="entry name" value="Atg7_N_2"/>
</dbReference>
<dbReference type="PANTHER" id="PTHR10953:SF3">
    <property type="entry name" value="UBIQUITIN-LIKE MODIFIER-ACTIVATING ENZYME ATG7"/>
    <property type="match status" value="1"/>
</dbReference>
<keyword evidence="5 10" id="KW-0963">Cytoplasm</keyword>
<dbReference type="Gene3D" id="3.40.50.720">
    <property type="entry name" value="NAD(P)-binding Rossmann-like Domain"/>
    <property type="match status" value="1"/>
</dbReference>
<gene>
    <name evidence="14" type="ORF">DGUA_6G003407</name>
</gene>
<evidence type="ECO:0000313" key="14">
    <source>
        <dbReference type="EMBL" id="SPP75574.1"/>
    </source>
</evidence>
<evidence type="ECO:0000259" key="12">
    <source>
        <dbReference type="Pfam" id="PF00899"/>
    </source>
</evidence>
<keyword evidence="11" id="KW-0812">Transmembrane</keyword>
<dbReference type="InterPro" id="IPR006285">
    <property type="entry name" value="Atg7"/>
</dbReference>
<dbReference type="GO" id="GO:0000407">
    <property type="term" value="C:phagophore assembly site"/>
    <property type="evidence" value="ECO:0007669"/>
    <property type="project" value="UniProtKB-SubCell"/>
</dbReference>
<dbReference type="SUPFAM" id="SSF69572">
    <property type="entry name" value="Activating enzymes of the ubiquitin-like proteins"/>
    <property type="match status" value="1"/>
</dbReference>
<dbReference type="GO" id="GO:0032446">
    <property type="term" value="P:protein modification by small protein conjugation"/>
    <property type="evidence" value="ECO:0007669"/>
    <property type="project" value="TreeGrafter"/>
</dbReference>
<evidence type="ECO:0000256" key="10">
    <source>
        <dbReference type="RuleBase" id="RU366022"/>
    </source>
</evidence>
<dbReference type="InterPro" id="IPR032197">
    <property type="entry name" value="Atg7_N"/>
</dbReference>
<dbReference type="GO" id="GO:0019778">
    <property type="term" value="F:Atg12 activating enzyme activity"/>
    <property type="evidence" value="ECO:0007669"/>
    <property type="project" value="TreeGrafter"/>
</dbReference>
<keyword evidence="11" id="KW-1133">Transmembrane helix</keyword>
<dbReference type="AlphaFoldDB" id="A0A3B0J2E3"/>
<feature type="active site" description="Glycyl thioester intermediate" evidence="9">
    <location>
        <position position="751"/>
    </location>
</feature>
<dbReference type="GO" id="GO:0015031">
    <property type="term" value="P:protein transport"/>
    <property type="evidence" value="ECO:0007669"/>
    <property type="project" value="UniProtKB-UniRule"/>
</dbReference>
<dbReference type="FunFam" id="3.40.50.720:FF:000395">
    <property type="entry name" value="ubiquitin-like modifier-activating enzyme ATG7"/>
    <property type="match status" value="1"/>
</dbReference>
<dbReference type="Pfam" id="PF00899">
    <property type="entry name" value="ThiF"/>
    <property type="match status" value="1"/>
</dbReference>
<dbReference type="Gene3D" id="3.40.140.100">
    <property type="entry name" value="Ubiquitin-like modifier-activating enzyme ATG7 C-terminal domain"/>
    <property type="match status" value="1"/>
</dbReference>
<keyword evidence="11" id="KW-0472">Membrane</keyword>
<evidence type="ECO:0000256" key="9">
    <source>
        <dbReference type="PIRSR" id="PIRSR606285-1"/>
    </source>
</evidence>
<evidence type="ECO:0000256" key="3">
    <source>
        <dbReference type="ARBA" id="ARBA00017647"/>
    </source>
</evidence>
<sequence length="896" mass="100693">MMRRAVTMTVGFLRTVFRVRLRIRRSFFSSACDTVSTFSKWRFSVILSEACCFGCLCSSYSRSSREFSRSARHWWAFSSLSSSMSPMVFCTLASTLKMCFRFSMAVAYCECLVFSSRTTSKASYTSGTPCSRFSTSSIRRRTSRTSCMHVSSCFSPTRTPSSWFCIPVFSNASTEAFLRAIRWRYCSTFSSCPGRCSMFSANLNRNAHKMSSGSEDILQFAPWESFVSPTFWHKLAELKLDYDRLSDAQRSISGHYTNRKATGCLLEADYTSFNSAGQPPKFCHAAVGTIYNKNTIEEFKALDKLTLLSDEGKKLLYDMCSDRVAADASLLTRFFVLSFADLKCHSYYYWFAFPCPLTPTLKLQGAVTRLSDLPNGSNYVEALQSLAPESQNFFILYANGQQNEAVEARSLSSLDENEVEHYYFGFADPSEYEHPAWLMRNYAAYLLQRFPCFVGRTLRFLGLRYNQKMQMDDSLIWNVVQSEACDLTKTEDIQFVGWELNKNGKMGPRMVCMRDSMDPAKLAENSINLNLKLMKWRLVPDINLEIISQTKCLLFGAGTLGCAVARNLLSWGFKRITLMDSGKVGFSNPVRQNLYTHADAVAGNRMKATTAAQRLRDINPSAETVGHVLEIPMPGHTIGESLRAQTEQNLQLIEQQVQAHDVIFLLTDSRESRWLPTLLGAAYQKIVINAALGFDSYLVMRHGSTRDMAGDSGLEIEGLKCINGNQLGCYFCNDVTAPGNSLKDRTLDQQCTVTRPGVSNIAASYAVELLVALLQHPQRELAPAYYTQTGRQQTVQSADAGKVPEGLLGILPHSVRGMLCNYENILPATQKFAQCIACSAPVLSAFRNEGHVFLFRTFETAKYLEDLTGISEFKRLNSEIIDFDDAEFDMSEDDED</sequence>
<evidence type="ECO:0000313" key="15">
    <source>
        <dbReference type="Proteomes" id="UP000268350"/>
    </source>
</evidence>
<evidence type="ECO:0000256" key="5">
    <source>
        <dbReference type="ARBA" id="ARBA00022490"/>
    </source>
</evidence>
<name>A0A3B0J2E3_DROGU</name>
<dbReference type="GO" id="GO:0000045">
    <property type="term" value="P:autophagosome assembly"/>
    <property type="evidence" value="ECO:0007669"/>
    <property type="project" value="TreeGrafter"/>
</dbReference>
<feature type="domain" description="THIF-type NAD/FAD binding fold" evidence="12">
    <location>
        <begin position="534"/>
        <end position="800"/>
    </location>
</feature>
<evidence type="ECO:0000256" key="4">
    <source>
        <dbReference type="ARBA" id="ARBA00022448"/>
    </source>
</evidence>
<dbReference type="InterPro" id="IPR035985">
    <property type="entry name" value="Ubiquitin-activating_enz"/>
</dbReference>
<dbReference type="OrthoDB" id="338614at2759"/>
<dbReference type="EMBL" id="OUUW01000001">
    <property type="protein sequence ID" value="SPP75574.1"/>
    <property type="molecule type" value="Genomic_DNA"/>
</dbReference>
<dbReference type="STRING" id="7266.A0A3B0J2E3"/>
<keyword evidence="8 10" id="KW-0072">Autophagy</keyword>
<feature type="domain" description="Ubiquitin-like modifier-activating enzyme Atg7 N-terminal" evidence="13">
    <location>
        <begin position="218"/>
        <end position="517"/>
    </location>
</feature>
<dbReference type="GO" id="GO:0034727">
    <property type="term" value="P:piecemeal microautophagy of the nucleus"/>
    <property type="evidence" value="ECO:0007669"/>
    <property type="project" value="TreeGrafter"/>
</dbReference>
<evidence type="ECO:0000256" key="6">
    <source>
        <dbReference type="ARBA" id="ARBA00022786"/>
    </source>
</evidence>
<evidence type="ECO:0000256" key="7">
    <source>
        <dbReference type="ARBA" id="ARBA00022927"/>
    </source>
</evidence>
<evidence type="ECO:0000256" key="2">
    <source>
        <dbReference type="ARBA" id="ARBA00011738"/>
    </source>
</evidence>
<dbReference type="InterPro" id="IPR045886">
    <property type="entry name" value="ThiF/MoeB/HesA"/>
</dbReference>
<keyword evidence="4 10" id="KW-0813">Transport</keyword>
<dbReference type="InterPro" id="IPR042522">
    <property type="entry name" value="Atg7_N_1"/>
</dbReference>
<dbReference type="GO" id="GO:0000422">
    <property type="term" value="P:autophagy of mitochondrion"/>
    <property type="evidence" value="ECO:0007669"/>
    <property type="project" value="TreeGrafter"/>
</dbReference>
<dbReference type="Pfam" id="PF16420">
    <property type="entry name" value="ATG7_N"/>
    <property type="match status" value="1"/>
</dbReference>
<dbReference type="GO" id="GO:0019779">
    <property type="term" value="F:Atg8 activating enzyme activity"/>
    <property type="evidence" value="ECO:0007669"/>
    <property type="project" value="TreeGrafter"/>
</dbReference>
<dbReference type="GO" id="GO:0006995">
    <property type="term" value="P:cellular response to nitrogen starvation"/>
    <property type="evidence" value="ECO:0007669"/>
    <property type="project" value="TreeGrafter"/>
</dbReference>
<organism evidence="14 15">
    <name type="scientific">Drosophila guanche</name>
    <name type="common">Fruit fly</name>
    <dbReference type="NCBI Taxonomy" id="7266"/>
    <lineage>
        <taxon>Eukaryota</taxon>
        <taxon>Metazoa</taxon>
        <taxon>Ecdysozoa</taxon>
        <taxon>Arthropoda</taxon>
        <taxon>Hexapoda</taxon>
        <taxon>Insecta</taxon>
        <taxon>Pterygota</taxon>
        <taxon>Neoptera</taxon>
        <taxon>Endopterygota</taxon>
        <taxon>Diptera</taxon>
        <taxon>Brachycera</taxon>
        <taxon>Muscomorpha</taxon>
        <taxon>Ephydroidea</taxon>
        <taxon>Drosophilidae</taxon>
        <taxon>Drosophila</taxon>
        <taxon>Sophophora</taxon>
    </lineage>
</organism>
<evidence type="ECO:0000256" key="8">
    <source>
        <dbReference type="ARBA" id="ARBA00023006"/>
    </source>
</evidence>
<reference evidence="15" key="1">
    <citation type="submission" date="2018-01" db="EMBL/GenBank/DDBJ databases">
        <authorList>
            <person name="Alioto T."/>
            <person name="Alioto T."/>
        </authorList>
    </citation>
    <scope>NUCLEOTIDE SEQUENCE [LARGE SCALE GENOMIC DNA]</scope>
</reference>
<feature type="transmembrane region" description="Helical" evidence="11">
    <location>
        <begin position="73"/>
        <end position="96"/>
    </location>
</feature>
<dbReference type="Proteomes" id="UP000268350">
    <property type="component" value="Unassembled WGS sequence"/>
</dbReference>